<keyword evidence="3" id="KW-1185">Reference proteome</keyword>
<comment type="caution">
    <text evidence="1">The sequence shown here is derived from an EMBL/GenBank/DDBJ whole genome shotgun (WGS) entry which is preliminary data.</text>
</comment>
<dbReference type="OrthoDB" id="9788304at2"/>
<proteinExistence type="predicted"/>
<dbReference type="AlphaFoldDB" id="A0A161X469"/>
<organism evidence="1 3">
    <name type="scientific">Clostridium magnum DSM 2767</name>
    <dbReference type="NCBI Taxonomy" id="1121326"/>
    <lineage>
        <taxon>Bacteria</taxon>
        <taxon>Bacillati</taxon>
        <taxon>Bacillota</taxon>
        <taxon>Clostridia</taxon>
        <taxon>Eubacteriales</taxon>
        <taxon>Clostridiaceae</taxon>
        <taxon>Clostridium</taxon>
    </lineage>
</organism>
<dbReference type="EMBL" id="LWAE01000015">
    <property type="protein sequence ID" value="KZL88656.1"/>
    <property type="molecule type" value="Genomic_DNA"/>
</dbReference>
<accession>A0A161X469</accession>
<sequence length="127" mass="14465">MEKCAACSDCDVPFLWNVLNEDDKNVTVKCGTCGKEITFKHYGKCPDCGFWLDDSKYCEMCDKSYLGNYEENDIVDEKCPDCGFAKAHILNWYGESDSVGPIKKLYFELKCIHCGKEFKHTENVCNG</sequence>
<dbReference type="Proteomes" id="UP000076603">
    <property type="component" value="Unassembled WGS sequence"/>
</dbReference>
<dbReference type="RefSeq" id="WP_066630650.1">
    <property type="nucleotide sequence ID" value="NZ_FQXL01000081.1"/>
</dbReference>
<reference evidence="1 3" key="1">
    <citation type="submission" date="2016-04" db="EMBL/GenBank/DDBJ databases">
        <title>Genome sequence of Clostridium magnum DSM 2767.</title>
        <authorList>
            <person name="Poehlein A."/>
            <person name="Uhlig R."/>
            <person name="Fischer R."/>
            <person name="Bahl H."/>
            <person name="Daniel R."/>
        </authorList>
    </citation>
    <scope>NUCLEOTIDE SEQUENCE [LARGE SCALE GENOMIC DNA]</scope>
    <source>
        <strain evidence="1 3">DSM 2767</strain>
    </source>
</reference>
<dbReference type="STRING" id="1121326.CLMAG_59450"/>
<evidence type="ECO:0000313" key="1">
    <source>
        <dbReference type="EMBL" id="KZL88656.1"/>
    </source>
</evidence>
<evidence type="ECO:0000313" key="3">
    <source>
        <dbReference type="Proteomes" id="UP000076603"/>
    </source>
</evidence>
<gene>
    <name evidence="1" type="ORF">CLMAG_59450</name>
    <name evidence="2" type="ORF">CLMAG_60350</name>
</gene>
<name>A0A161X469_9CLOT</name>
<dbReference type="PATRIC" id="fig|1121326.3.peg.6013"/>
<dbReference type="EMBL" id="LWAE01000015">
    <property type="protein sequence ID" value="KZL88746.1"/>
    <property type="molecule type" value="Genomic_DNA"/>
</dbReference>
<evidence type="ECO:0000313" key="2">
    <source>
        <dbReference type="EMBL" id="KZL88746.1"/>
    </source>
</evidence>
<protein>
    <submittedName>
        <fullName evidence="1">Uncharacterized protein</fullName>
    </submittedName>
</protein>